<evidence type="ECO:0000256" key="4">
    <source>
        <dbReference type="ARBA" id="ARBA00023004"/>
    </source>
</evidence>
<dbReference type="InterPro" id="IPR036396">
    <property type="entry name" value="Cyt_P450_sf"/>
</dbReference>
<keyword evidence="4" id="KW-0408">Iron</keyword>
<keyword evidence="2" id="KW-0349">Heme</keyword>
<dbReference type="Gene3D" id="1.10.630.10">
    <property type="entry name" value="Cytochrome P450"/>
    <property type="match status" value="2"/>
</dbReference>
<dbReference type="OrthoDB" id="3366823at2759"/>
<comment type="similarity">
    <text evidence="1">Belongs to the cytochrome P450 family.</text>
</comment>
<proteinExistence type="inferred from homology"/>
<dbReference type="PANTHER" id="PTHR24304">
    <property type="entry name" value="CYTOCHROME P450 FAMILY 7"/>
    <property type="match status" value="1"/>
</dbReference>
<sequence length="162" mass="19112">MEKWCVTHDSIGMDWVEMPDLYTFVQDILFQCGVDAFFGEKLRKLDPDLEKDFWEYDDNISFPATPMPAWMRPNAIKARDRCHAAMKRWRQKVVGDHLCPGRLFAKQEMILNFAILVSVFDVELLSPKGWRPAENLDRYGFGSQQPKQKTPFRVRRRVLRSE</sequence>
<reference evidence="5 6" key="1">
    <citation type="submission" date="2016-07" db="EMBL/GenBank/DDBJ databases">
        <title>Pervasive Adenine N6-methylation of Active Genes in Fungi.</title>
        <authorList>
            <consortium name="DOE Joint Genome Institute"/>
            <person name="Mondo S.J."/>
            <person name="Dannebaum R.O."/>
            <person name="Kuo R.C."/>
            <person name="Labutti K."/>
            <person name="Haridas S."/>
            <person name="Kuo A."/>
            <person name="Salamov A."/>
            <person name="Ahrendt S.R."/>
            <person name="Lipzen A."/>
            <person name="Sullivan W."/>
            <person name="Andreopoulos W.B."/>
            <person name="Clum A."/>
            <person name="Lindquist E."/>
            <person name="Daum C."/>
            <person name="Ramamoorthy G.K."/>
            <person name="Gryganskyi A."/>
            <person name="Culley D."/>
            <person name="Magnuson J.K."/>
            <person name="James T.Y."/>
            <person name="O'Malley M.A."/>
            <person name="Stajich J.E."/>
            <person name="Spatafora J.W."/>
            <person name="Visel A."/>
            <person name="Grigoriev I.V."/>
        </authorList>
    </citation>
    <scope>NUCLEOTIDE SEQUENCE [LARGE SCALE GENOMIC DNA]</scope>
    <source>
        <strain evidence="5 6">CBS 115471</strain>
    </source>
</reference>
<dbReference type="PANTHER" id="PTHR24304:SF2">
    <property type="entry name" value="24-HYDROXYCHOLESTEROL 7-ALPHA-HYDROXYLASE"/>
    <property type="match status" value="1"/>
</dbReference>
<dbReference type="EMBL" id="MCFA01000012">
    <property type="protein sequence ID" value="ORY17483.1"/>
    <property type="molecule type" value="Genomic_DNA"/>
</dbReference>
<dbReference type="Proteomes" id="UP000193144">
    <property type="component" value="Unassembled WGS sequence"/>
</dbReference>
<dbReference type="AlphaFoldDB" id="A0A1Y2A4Q9"/>
<evidence type="ECO:0000313" key="6">
    <source>
        <dbReference type="Proteomes" id="UP000193144"/>
    </source>
</evidence>
<evidence type="ECO:0000313" key="5">
    <source>
        <dbReference type="EMBL" id="ORY17483.1"/>
    </source>
</evidence>
<protein>
    <recommendedName>
        <fullName evidence="7">Cytochrome P450</fullName>
    </recommendedName>
</protein>
<organism evidence="5 6">
    <name type="scientific">Clohesyomyces aquaticus</name>
    <dbReference type="NCBI Taxonomy" id="1231657"/>
    <lineage>
        <taxon>Eukaryota</taxon>
        <taxon>Fungi</taxon>
        <taxon>Dikarya</taxon>
        <taxon>Ascomycota</taxon>
        <taxon>Pezizomycotina</taxon>
        <taxon>Dothideomycetes</taxon>
        <taxon>Pleosporomycetidae</taxon>
        <taxon>Pleosporales</taxon>
        <taxon>Lindgomycetaceae</taxon>
        <taxon>Clohesyomyces</taxon>
    </lineage>
</organism>
<keyword evidence="3" id="KW-0479">Metal-binding</keyword>
<dbReference type="GO" id="GO:0020037">
    <property type="term" value="F:heme binding"/>
    <property type="evidence" value="ECO:0007669"/>
    <property type="project" value="InterPro"/>
</dbReference>
<evidence type="ECO:0000256" key="1">
    <source>
        <dbReference type="ARBA" id="ARBA00010617"/>
    </source>
</evidence>
<dbReference type="GO" id="GO:0016705">
    <property type="term" value="F:oxidoreductase activity, acting on paired donors, with incorporation or reduction of molecular oxygen"/>
    <property type="evidence" value="ECO:0007669"/>
    <property type="project" value="InterPro"/>
</dbReference>
<name>A0A1Y2A4Q9_9PLEO</name>
<evidence type="ECO:0000256" key="3">
    <source>
        <dbReference type="ARBA" id="ARBA00022723"/>
    </source>
</evidence>
<comment type="caution">
    <text evidence="5">The sequence shown here is derived from an EMBL/GenBank/DDBJ whole genome shotgun (WGS) entry which is preliminary data.</text>
</comment>
<evidence type="ECO:0008006" key="7">
    <source>
        <dbReference type="Google" id="ProtNLM"/>
    </source>
</evidence>
<dbReference type="InterPro" id="IPR050529">
    <property type="entry name" value="CYP450_sterol_14alpha_dmase"/>
</dbReference>
<dbReference type="GO" id="GO:0005506">
    <property type="term" value="F:iron ion binding"/>
    <property type="evidence" value="ECO:0007669"/>
    <property type="project" value="InterPro"/>
</dbReference>
<accession>A0A1Y2A4Q9</accession>
<evidence type="ECO:0000256" key="2">
    <source>
        <dbReference type="ARBA" id="ARBA00022617"/>
    </source>
</evidence>
<dbReference type="SUPFAM" id="SSF48264">
    <property type="entry name" value="Cytochrome P450"/>
    <property type="match status" value="1"/>
</dbReference>
<dbReference type="GO" id="GO:0008395">
    <property type="term" value="F:steroid hydroxylase activity"/>
    <property type="evidence" value="ECO:0007669"/>
    <property type="project" value="TreeGrafter"/>
</dbReference>
<keyword evidence="6" id="KW-1185">Reference proteome</keyword>
<gene>
    <name evidence="5" type="ORF">BCR34DRAFT_596952</name>
</gene>
<dbReference type="STRING" id="1231657.A0A1Y2A4Q9"/>